<name>A0ABS7B1I9_9ACTN</name>
<dbReference type="PANTHER" id="PTHR35174">
    <property type="entry name" value="BLL7171 PROTEIN-RELATED"/>
    <property type="match status" value="1"/>
</dbReference>
<dbReference type="EMBL" id="JAHXZI010000007">
    <property type="protein sequence ID" value="MBW6434896.1"/>
    <property type="molecule type" value="Genomic_DNA"/>
</dbReference>
<protein>
    <recommendedName>
        <fullName evidence="2">YCII-related domain-containing protein</fullName>
    </recommendedName>
</protein>
<accession>A0ABS7B1I9</accession>
<reference evidence="3 4" key="1">
    <citation type="journal article" date="2013" name="Antonie Van Leeuwenhoek">
        <title>Actinoplanes hulinensis sp. nov., a novel actinomycete isolated from soybean root (Glycine max (L.) Merr).</title>
        <authorList>
            <person name="Shen Y."/>
            <person name="Liu C."/>
            <person name="Wang X."/>
            <person name="Zhao J."/>
            <person name="Jia F."/>
            <person name="Zhang Y."/>
            <person name="Wang L."/>
            <person name="Yang D."/>
            <person name="Xiang W."/>
        </authorList>
    </citation>
    <scope>NUCLEOTIDE SEQUENCE [LARGE SCALE GENOMIC DNA]</scope>
    <source>
        <strain evidence="3 4">NEAU-M9</strain>
    </source>
</reference>
<evidence type="ECO:0000256" key="1">
    <source>
        <dbReference type="ARBA" id="ARBA00007689"/>
    </source>
</evidence>
<sequence length="141" mass="15777">MGVRRPPDRYQRETTMPEYLITFNDEWVPHHTEEQIRAKSEAVRPVIDEMLAEGVLIFSNGGLDRSTTLCSVETVDGEAVFTDGPFVETKEHLGGFAAVEVPDDATARYWAGRLATALDWPQEVHRFRGPGADRAGYLGKQ</sequence>
<organism evidence="3 4">
    <name type="scientific">Actinoplanes hulinensis</name>
    <dbReference type="NCBI Taxonomy" id="1144547"/>
    <lineage>
        <taxon>Bacteria</taxon>
        <taxon>Bacillati</taxon>
        <taxon>Actinomycetota</taxon>
        <taxon>Actinomycetes</taxon>
        <taxon>Micromonosporales</taxon>
        <taxon>Micromonosporaceae</taxon>
        <taxon>Actinoplanes</taxon>
    </lineage>
</organism>
<dbReference type="PANTHER" id="PTHR35174:SF3">
    <property type="entry name" value="BLL7171 PROTEIN"/>
    <property type="match status" value="1"/>
</dbReference>
<dbReference type="SUPFAM" id="SSF54909">
    <property type="entry name" value="Dimeric alpha+beta barrel"/>
    <property type="match status" value="1"/>
</dbReference>
<comment type="caution">
    <text evidence="3">The sequence shown here is derived from an EMBL/GenBank/DDBJ whole genome shotgun (WGS) entry which is preliminary data.</text>
</comment>
<dbReference type="Proteomes" id="UP001519863">
    <property type="component" value="Unassembled WGS sequence"/>
</dbReference>
<evidence type="ECO:0000313" key="4">
    <source>
        <dbReference type="Proteomes" id="UP001519863"/>
    </source>
</evidence>
<dbReference type="InterPro" id="IPR011008">
    <property type="entry name" value="Dimeric_a/b-barrel"/>
</dbReference>
<comment type="similarity">
    <text evidence="1">Belongs to the YciI family.</text>
</comment>
<dbReference type="InterPro" id="IPR005545">
    <property type="entry name" value="YCII"/>
</dbReference>
<keyword evidence="4" id="KW-1185">Reference proteome</keyword>
<feature type="domain" description="YCII-related" evidence="2">
    <location>
        <begin position="33"/>
        <end position="113"/>
    </location>
</feature>
<dbReference type="Pfam" id="PF03795">
    <property type="entry name" value="YCII"/>
    <property type="match status" value="1"/>
</dbReference>
<gene>
    <name evidence="3" type="ORF">KZ829_14230</name>
</gene>
<proteinExistence type="inferred from homology"/>
<evidence type="ECO:0000313" key="3">
    <source>
        <dbReference type="EMBL" id="MBW6434896.1"/>
    </source>
</evidence>
<dbReference type="Gene3D" id="3.30.70.1060">
    <property type="entry name" value="Dimeric alpha+beta barrel"/>
    <property type="match status" value="1"/>
</dbReference>
<evidence type="ECO:0000259" key="2">
    <source>
        <dbReference type="Pfam" id="PF03795"/>
    </source>
</evidence>